<evidence type="ECO:0000259" key="8">
    <source>
        <dbReference type="Pfam" id="PF08501"/>
    </source>
</evidence>
<dbReference type="EMBL" id="CYYC01000017">
    <property type="protein sequence ID" value="CUM99979.1"/>
    <property type="molecule type" value="Genomic_DNA"/>
</dbReference>
<dbReference type="Gene3D" id="3.40.50.10860">
    <property type="entry name" value="Leucine Dehydrogenase, chain A, domain 1"/>
    <property type="match status" value="1"/>
</dbReference>
<dbReference type="InterPro" id="IPR041121">
    <property type="entry name" value="SDH_C"/>
</dbReference>
<dbReference type="PANTHER" id="PTHR21089">
    <property type="entry name" value="SHIKIMATE DEHYDROGENASE"/>
    <property type="match status" value="1"/>
</dbReference>
<feature type="binding site" evidence="7">
    <location>
        <position position="269"/>
    </location>
    <ligand>
        <name>shikimate</name>
        <dbReference type="ChEBI" id="CHEBI:36208"/>
    </ligand>
</feature>
<dbReference type="InterPro" id="IPR011342">
    <property type="entry name" value="Shikimate_DH"/>
</dbReference>
<keyword evidence="5 7" id="KW-0560">Oxidoreductase</keyword>
<feature type="binding site" evidence="7">
    <location>
        <position position="69"/>
    </location>
    <ligand>
        <name>shikimate</name>
        <dbReference type="ChEBI" id="CHEBI:36208"/>
    </ligand>
</feature>
<dbReference type="CDD" id="cd01065">
    <property type="entry name" value="NAD_bind_Shikimate_DH"/>
    <property type="match status" value="1"/>
</dbReference>
<keyword evidence="6 7" id="KW-0057">Aromatic amino acid biosynthesis</keyword>
<dbReference type="Proteomes" id="UP000095679">
    <property type="component" value="Unassembled WGS sequence"/>
</dbReference>
<comment type="catalytic activity">
    <reaction evidence="7">
        <text>shikimate + NADP(+) = 3-dehydroshikimate + NADPH + H(+)</text>
        <dbReference type="Rhea" id="RHEA:17737"/>
        <dbReference type="ChEBI" id="CHEBI:15378"/>
        <dbReference type="ChEBI" id="CHEBI:16630"/>
        <dbReference type="ChEBI" id="CHEBI:36208"/>
        <dbReference type="ChEBI" id="CHEBI:57783"/>
        <dbReference type="ChEBI" id="CHEBI:58349"/>
        <dbReference type="EC" id="1.1.1.25"/>
    </reaction>
</comment>
<dbReference type="InterPro" id="IPR046346">
    <property type="entry name" value="Aminoacid_DH-like_N_sf"/>
</dbReference>
<dbReference type="InterPro" id="IPR013708">
    <property type="entry name" value="Shikimate_DH-bd_N"/>
</dbReference>
<evidence type="ECO:0000256" key="3">
    <source>
        <dbReference type="ARBA" id="ARBA00022605"/>
    </source>
</evidence>
<dbReference type="SUPFAM" id="SSF51735">
    <property type="entry name" value="NAD(P)-binding Rossmann-fold domains"/>
    <property type="match status" value="1"/>
</dbReference>
<sequence length="311" mass="33778">MDTRISGKTRLLGVFGTPIKHSGSPIMYNFCFDYYGIDCAYLAFDTDASQVKDSLAAMRRLNMRGANVTMPCKQEVCRNMDKLSDAARFVGAVNTIVNDNGVLTGHITDGMGVVLDLKDHNVSIVDKDIVLFGAGGAATAIMVQCALDGAKSITVFNRSKEGLDHVAGIGQKMMDDGIKCKLEFHSLSDTDLMHDKIRECDILINGTCVGMAPALDGQSLVTDMSVFHEDMVVYDVIYHPLVTKLMADAVANGCKEENVIGGKGMLLWQGAGAFKLYTGLDMPAQELKEFLAKREEEGFEPPVDVAENVPY</sequence>
<dbReference type="SUPFAM" id="SSF53223">
    <property type="entry name" value="Aminoacid dehydrogenase-like, N-terminal domain"/>
    <property type="match status" value="1"/>
</dbReference>
<feature type="binding site" evidence="7">
    <location>
        <begin position="133"/>
        <end position="137"/>
    </location>
    <ligand>
        <name>NADP(+)</name>
        <dbReference type="ChEBI" id="CHEBI:58349"/>
    </ligand>
</feature>
<evidence type="ECO:0000313" key="12">
    <source>
        <dbReference type="EMBL" id="RGZ86832.1"/>
    </source>
</evidence>
<dbReference type="RefSeq" id="WP_022170593.1">
    <property type="nucleotide sequence ID" value="NZ_BLYK01000076.1"/>
</dbReference>
<dbReference type="GO" id="GO:0019632">
    <property type="term" value="P:shikimate metabolic process"/>
    <property type="evidence" value="ECO:0007669"/>
    <property type="project" value="InterPro"/>
</dbReference>
<feature type="binding site" evidence="7">
    <location>
        <position position="262"/>
    </location>
    <ligand>
        <name>NADP(+)</name>
        <dbReference type="ChEBI" id="CHEBI:58349"/>
    </ligand>
</feature>
<comment type="function">
    <text evidence="7">Involved in the biosynthesis of the chorismate, which leads to the biosynthesis of aromatic amino acids. Catalyzes the reversible NADPH linked reduction of 3-dehydroshikimate (DHSA) to yield shikimate (SA).</text>
</comment>
<comment type="subunit">
    <text evidence="7">Homodimer.</text>
</comment>
<feature type="binding site" evidence="7">
    <location>
        <position position="236"/>
    </location>
    <ligand>
        <name>NADP(+)</name>
        <dbReference type="ChEBI" id="CHEBI:58349"/>
    </ligand>
</feature>
<evidence type="ECO:0000256" key="5">
    <source>
        <dbReference type="ARBA" id="ARBA00023002"/>
    </source>
</evidence>
<evidence type="ECO:0000313" key="13">
    <source>
        <dbReference type="Proteomes" id="UP000095390"/>
    </source>
</evidence>
<evidence type="ECO:0000256" key="4">
    <source>
        <dbReference type="ARBA" id="ARBA00022857"/>
    </source>
</evidence>
<dbReference type="UniPathway" id="UPA00053">
    <property type="reaction ID" value="UER00087"/>
</dbReference>
<evidence type="ECO:0000256" key="1">
    <source>
        <dbReference type="ARBA" id="ARBA00004871"/>
    </source>
</evidence>
<dbReference type="GO" id="GO:0008652">
    <property type="term" value="P:amino acid biosynthetic process"/>
    <property type="evidence" value="ECO:0007669"/>
    <property type="project" value="UniProtKB-KW"/>
</dbReference>
<dbReference type="EC" id="1.1.1.25" evidence="2 7"/>
<dbReference type="Proteomes" id="UP000095390">
    <property type="component" value="Unassembled WGS sequence"/>
</dbReference>
<dbReference type="GO" id="GO:0004764">
    <property type="term" value="F:shikimate 3-dehydrogenase (NADP+) activity"/>
    <property type="evidence" value="ECO:0007669"/>
    <property type="project" value="UniProtKB-UniRule"/>
</dbReference>
<comment type="pathway">
    <text evidence="1 7">Metabolic intermediate biosynthesis; chorismate biosynthesis; chorismate from D-erythrose 4-phosphate and phosphoenolpyruvate: step 4/7.</text>
</comment>
<evidence type="ECO:0000313" key="11">
    <source>
        <dbReference type="EMBL" id="CUO61795.1"/>
    </source>
</evidence>
<accession>A0A174GMW9</accession>
<dbReference type="EMBL" id="CYZL01000018">
    <property type="protein sequence ID" value="CUO61795.1"/>
    <property type="molecule type" value="Genomic_DNA"/>
</dbReference>
<dbReference type="InterPro" id="IPR022893">
    <property type="entry name" value="Shikimate_DH_fam"/>
</dbReference>
<dbReference type="AlphaFoldDB" id="A0A174GMW9"/>
<dbReference type="Pfam" id="PF08501">
    <property type="entry name" value="Shikimate_dh_N"/>
    <property type="match status" value="1"/>
</dbReference>
<comment type="caution">
    <text evidence="7">Lacks conserved residue(s) required for the propagation of feature annotation.</text>
</comment>
<reference evidence="13 14" key="1">
    <citation type="submission" date="2015-09" db="EMBL/GenBank/DDBJ databases">
        <authorList>
            <consortium name="Pathogen Informatics"/>
        </authorList>
    </citation>
    <scope>NUCLEOTIDE SEQUENCE [LARGE SCALE GENOMIC DNA]</scope>
    <source>
        <strain evidence="11 14">2789STDY5834835</strain>
        <strain evidence="10 13">2789STDY5834966</strain>
    </source>
</reference>
<evidence type="ECO:0000259" key="9">
    <source>
        <dbReference type="Pfam" id="PF18317"/>
    </source>
</evidence>
<feature type="binding site" evidence="7">
    <location>
        <position position="238"/>
    </location>
    <ligand>
        <name>shikimate</name>
        <dbReference type="ChEBI" id="CHEBI:36208"/>
    </ligand>
</feature>
<feature type="domain" description="Shikimate dehydrogenase substrate binding N-terminal" evidence="8">
    <location>
        <begin position="14"/>
        <end position="96"/>
    </location>
</feature>
<comment type="similarity">
    <text evidence="7">Belongs to the shikimate dehydrogenase family.</text>
</comment>
<gene>
    <name evidence="11" type="primary">aroE_3</name>
    <name evidence="7 12" type="synonym">aroE</name>
    <name evidence="10" type="synonym">aroE_2</name>
    <name evidence="12" type="ORF">DW972_00005</name>
    <name evidence="11" type="ORF">ERS852450_02097</name>
    <name evidence="10" type="ORF">ERS852578_01563</name>
</gene>
<feature type="binding site" evidence="7">
    <location>
        <begin position="22"/>
        <end position="24"/>
    </location>
    <ligand>
        <name>shikimate</name>
        <dbReference type="ChEBI" id="CHEBI:36208"/>
    </ligand>
</feature>
<evidence type="ECO:0000256" key="7">
    <source>
        <dbReference type="HAMAP-Rule" id="MF_00222"/>
    </source>
</evidence>
<dbReference type="PANTHER" id="PTHR21089:SF1">
    <property type="entry name" value="BIFUNCTIONAL 3-DEHYDROQUINATE DEHYDRATASE_SHIKIMATE DEHYDROGENASE, CHLOROPLASTIC"/>
    <property type="match status" value="1"/>
</dbReference>
<dbReference type="Gene3D" id="3.40.50.720">
    <property type="entry name" value="NAD(P)-binding Rossmann-like Domain"/>
    <property type="match status" value="1"/>
</dbReference>
<feature type="binding site" evidence="7">
    <location>
        <position position="85"/>
    </location>
    <ligand>
        <name>NADP(+)</name>
        <dbReference type="ChEBI" id="CHEBI:58349"/>
    </ligand>
</feature>
<feature type="domain" description="SDH C-terminal" evidence="9">
    <location>
        <begin position="264"/>
        <end position="286"/>
    </location>
</feature>
<evidence type="ECO:0000256" key="2">
    <source>
        <dbReference type="ARBA" id="ARBA00012962"/>
    </source>
</evidence>
<dbReference type="GO" id="GO:0009073">
    <property type="term" value="P:aromatic amino acid family biosynthetic process"/>
    <property type="evidence" value="ECO:0007669"/>
    <property type="project" value="UniProtKB-KW"/>
</dbReference>
<protein>
    <recommendedName>
        <fullName evidence="2 7">Shikimate dehydrogenase (NADP(+))</fullName>
        <shortName evidence="7">SDH</shortName>
        <ecNumber evidence="2 7">1.1.1.25</ecNumber>
    </recommendedName>
</protein>
<name>A0A174GMW9_9FIRM</name>
<feature type="binding site" evidence="7">
    <location>
        <position position="109"/>
    </location>
    <ligand>
        <name>shikimate</name>
        <dbReference type="ChEBI" id="CHEBI:36208"/>
    </ligand>
</feature>
<dbReference type="GO" id="GO:0009423">
    <property type="term" value="P:chorismate biosynthetic process"/>
    <property type="evidence" value="ECO:0007669"/>
    <property type="project" value="UniProtKB-UniRule"/>
</dbReference>
<organism evidence="11 14">
    <name type="scientific">Anaerobutyricum hallii</name>
    <dbReference type="NCBI Taxonomy" id="39488"/>
    <lineage>
        <taxon>Bacteria</taxon>
        <taxon>Bacillati</taxon>
        <taxon>Bacillota</taxon>
        <taxon>Clostridia</taxon>
        <taxon>Lachnospirales</taxon>
        <taxon>Lachnospiraceae</taxon>
        <taxon>Anaerobutyricum</taxon>
    </lineage>
</organism>
<feature type="active site" description="Proton acceptor" evidence="7">
    <location>
        <position position="73"/>
    </location>
</feature>
<dbReference type="Pfam" id="PF18317">
    <property type="entry name" value="SDH_C"/>
    <property type="match status" value="1"/>
</dbReference>
<dbReference type="Proteomes" id="UP000286561">
    <property type="component" value="Unassembled WGS sequence"/>
</dbReference>
<feature type="binding site" evidence="7">
    <location>
        <position position="94"/>
    </location>
    <ligand>
        <name>shikimate</name>
        <dbReference type="ChEBI" id="CHEBI:36208"/>
    </ligand>
</feature>
<keyword evidence="3 7" id="KW-0028">Amino-acid biosynthesis</keyword>
<evidence type="ECO:0000313" key="15">
    <source>
        <dbReference type="Proteomes" id="UP000286561"/>
    </source>
</evidence>
<dbReference type="InterPro" id="IPR036291">
    <property type="entry name" value="NAD(P)-bd_dom_sf"/>
</dbReference>
<evidence type="ECO:0000313" key="10">
    <source>
        <dbReference type="EMBL" id="CUM99979.1"/>
    </source>
</evidence>
<dbReference type="EMBL" id="QSEP01000001">
    <property type="protein sequence ID" value="RGZ86832.1"/>
    <property type="molecule type" value="Genomic_DNA"/>
</dbReference>
<proteinExistence type="inferred from homology"/>
<evidence type="ECO:0000256" key="6">
    <source>
        <dbReference type="ARBA" id="ARBA00023141"/>
    </source>
</evidence>
<dbReference type="OrthoDB" id="9792692at2"/>
<dbReference type="GO" id="GO:0050661">
    <property type="term" value="F:NADP binding"/>
    <property type="evidence" value="ECO:0007669"/>
    <property type="project" value="InterPro"/>
</dbReference>
<dbReference type="NCBIfam" id="TIGR00507">
    <property type="entry name" value="aroE"/>
    <property type="match status" value="1"/>
</dbReference>
<keyword evidence="4 7" id="KW-0521">NADP</keyword>
<reference evidence="12 15" key="2">
    <citation type="submission" date="2018-08" db="EMBL/GenBank/DDBJ databases">
        <title>A genome reference for cultivated species of the human gut microbiota.</title>
        <authorList>
            <person name="Zou Y."/>
            <person name="Xue W."/>
            <person name="Luo G."/>
        </authorList>
    </citation>
    <scope>NUCLEOTIDE SEQUENCE [LARGE SCALE GENOMIC DNA]</scope>
    <source>
        <strain evidence="12 15">AM48-23BH</strain>
    </source>
</reference>
<dbReference type="HAMAP" id="MF_00222">
    <property type="entry name" value="Shikimate_DH_AroE"/>
    <property type="match status" value="1"/>
</dbReference>
<evidence type="ECO:0000313" key="14">
    <source>
        <dbReference type="Proteomes" id="UP000095679"/>
    </source>
</evidence>